<keyword evidence="4 7" id="KW-0663">Pyridoxal phosphate</keyword>
<feature type="modified residue" description="N6-(pyridoxal phosphate)lysine" evidence="7 9">
    <location>
        <position position="192"/>
    </location>
</feature>
<comment type="function">
    <text evidence="7">Involved in phosphonate degradation.</text>
</comment>
<sequence>MTSRPPLLLTPGPLTTAPSVRAALDRDWGSRDRDFIAVTARVRTKLCALLPEHDGLTAIPIQGSGSFAVEAMLGTFVPPGGHVLVLVNGAYGRRMAEMAARAGRRVSMLEGPETEAPDVAALVRRLAQDPTIRHVAVVHCETTTGLLTPLADVSDVAARHGCGLLIDAMSSFGALPIPASVRFEALASSANKCLQGVPGLAFVLARTEAVARAGGQAHALVLDLAAQWAGFEANGQWRFTPPTQCVAALDRALADLDAEGGPPARLARYQANLAALTDGLAAHGFHPLVAPALQAPIIVTFPAPDAVWWDFAALYDGLLEEGFAIYPGKTAAAESFRVGCIGAVAPPDFVRFGAAFGRVVAQLSQAAPRA</sequence>
<dbReference type="Pfam" id="PF00266">
    <property type="entry name" value="Aminotran_5"/>
    <property type="match status" value="1"/>
</dbReference>
<dbReference type="InterPro" id="IPR015422">
    <property type="entry name" value="PyrdxlP-dep_Trfase_small"/>
</dbReference>
<evidence type="ECO:0000256" key="1">
    <source>
        <dbReference type="ARBA" id="ARBA00001933"/>
    </source>
</evidence>
<dbReference type="HAMAP" id="MF_01376">
    <property type="entry name" value="PhnW_aminotrans_5"/>
    <property type="match status" value="1"/>
</dbReference>
<protein>
    <recommendedName>
        <fullName evidence="7">2-aminoethylphosphonate--pyruvate transaminase</fullName>
        <ecNumber evidence="7">2.6.1.37</ecNumber>
    </recommendedName>
    <alternativeName>
        <fullName evidence="7">2-aminoethylphosphonate aminotransferase</fullName>
    </alternativeName>
    <alternativeName>
        <fullName evidence="7">AEP transaminase</fullName>
        <shortName evidence="7">AEPT</shortName>
    </alternativeName>
</protein>
<dbReference type="EC" id="2.6.1.37" evidence="7"/>
<dbReference type="InterPro" id="IPR015421">
    <property type="entry name" value="PyrdxlP-dep_Trfase_major"/>
</dbReference>
<evidence type="ECO:0000256" key="9">
    <source>
        <dbReference type="PIRSR" id="PIRSR000524-50"/>
    </source>
</evidence>
<reference evidence="11 12" key="1">
    <citation type="submission" date="2019-03" db="EMBL/GenBank/DDBJ databases">
        <title>Genomic Encyclopedia of Type Strains, Phase IV (KMG-IV): sequencing the most valuable type-strain genomes for metagenomic binning, comparative biology and taxonomic classification.</title>
        <authorList>
            <person name="Goeker M."/>
        </authorList>
    </citation>
    <scope>NUCLEOTIDE SEQUENCE [LARGE SCALE GENOMIC DNA]</scope>
    <source>
        <strain evidence="11 12">DSM 9035</strain>
    </source>
</reference>
<evidence type="ECO:0000256" key="7">
    <source>
        <dbReference type="HAMAP-Rule" id="MF_01376"/>
    </source>
</evidence>
<dbReference type="GO" id="GO:0019700">
    <property type="term" value="P:organic phosphonate catabolic process"/>
    <property type="evidence" value="ECO:0007669"/>
    <property type="project" value="UniProtKB-UniRule"/>
</dbReference>
<dbReference type="PANTHER" id="PTHR42778">
    <property type="entry name" value="2-AMINOETHYLPHOSPHONATE--PYRUVATE TRANSAMINASE"/>
    <property type="match status" value="1"/>
</dbReference>
<evidence type="ECO:0000259" key="10">
    <source>
        <dbReference type="Pfam" id="PF00266"/>
    </source>
</evidence>
<proteinExistence type="inferred from homology"/>
<dbReference type="AlphaFoldDB" id="A0A4R3LXQ4"/>
<evidence type="ECO:0000256" key="3">
    <source>
        <dbReference type="ARBA" id="ARBA00022679"/>
    </source>
</evidence>
<evidence type="ECO:0000256" key="8">
    <source>
        <dbReference type="PIRSR" id="PIRSR000524-1"/>
    </source>
</evidence>
<evidence type="ECO:0000256" key="4">
    <source>
        <dbReference type="ARBA" id="ARBA00022898"/>
    </source>
</evidence>
<gene>
    <name evidence="7" type="primary">phnW</name>
    <name evidence="11" type="ORF">EDC64_10975</name>
</gene>
<evidence type="ECO:0000256" key="6">
    <source>
        <dbReference type="ARBA" id="ARBA00049460"/>
    </source>
</evidence>
<keyword evidence="5 7" id="KW-0670">Pyruvate</keyword>
<dbReference type="InterPro" id="IPR000192">
    <property type="entry name" value="Aminotrans_V_dom"/>
</dbReference>
<comment type="cofactor">
    <cofactor evidence="1 7 9">
        <name>pyridoxal 5'-phosphate</name>
        <dbReference type="ChEBI" id="CHEBI:597326"/>
    </cofactor>
</comment>
<dbReference type="Gene3D" id="3.90.1150.10">
    <property type="entry name" value="Aspartate Aminotransferase, domain 1"/>
    <property type="match status" value="1"/>
</dbReference>
<dbReference type="Gene3D" id="3.40.640.10">
    <property type="entry name" value="Type I PLP-dependent aspartate aminotransferase-like (Major domain)"/>
    <property type="match status" value="1"/>
</dbReference>
<evidence type="ECO:0000313" key="12">
    <source>
        <dbReference type="Proteomes" id="UP000294664"/>
    </source>
</evidence>
<evidence type="ECO:0000256" key="2">
    <source>
        <dbReference type="ARBA" id="ARBA00022576"/>
    </source>
</evidence>
<comment type="similarity">
    <text evidence="7">Belongs to the class-V pyridoxal-phosphate-dependent aminotransferase family. PhnW subfamily.</text>
</comment>
<evidence type="ECO:0000313" key="11">
    <source>
        <dbReference type="EMBL" id="TCT03525.1"/>
    </source>
</evidence>
<dbReference type="EMBL" id="SMAI01000009">
    <property type="protein sequence ID" value="TCT03525.1"/>
    <property type="molecule type" value="Genomic_DNA"/>
</dbReference>
<comment type="subunit">
    <text evidence="7">Homodimer.</text>
</comment>
<feature type="binding site" evidence="8">
    <location>
        <position position="337"/>
    </location>
    <ligand>
        <name>substrate</name>
    </ligand>
</feature>
<organism evidence="11 12">
    <name type="scientific">Aquabacter spiritensis</name>
    <dbReference type="NCBI Taxonomy" id="933073"/>
    <lineage>
        <taxon>Bacteria</taxon>
        <taxon>Pseudomonadati</taxon>
        <taxon>Pseudomonadota</taxon>
        <taxon>Alphaproteobacteria</taxon>
        <taxon>Hyphomicrobiales</taxon>
        <taxon>Xanthobacteraceae</taxon>
        <taxon>Aquabacter</taxon>
    </lineage>
</organism>
<dbReference type="PIRSF" id="PIRSF000524">
    <property type="entry name" value="SPT"/>
    <property type="match status" value="1"/>
</dbReference>
<dbReference type="NCBIfam" id="TIGR02326">
    <property type="entry name" value="transamin_PhnW"/>
    <property type="match status" value="1"/>
</dbReference>
<keyword evidence="3 7" id="KW-0808">Transferase</keyword>
<comment type="caution">
    <text evidence="11">The sequence shown here is derived from an EMBL/GenBank/DDBJ whole genome shotgun (WGS) entry which is preliminary data.</text>
</comment>
<dbReference type="GO" id="GO:0047304">
    <property type="term" value="F:2-aminoethylphosphonate-pyruvate transaminase activity"/>
    <property type="evidence" value="ECO:0007669"/>
    <property type="project" value="UniProtKB-UniRule"/>
</dbReference>
<dbReference type="InterPro" id="IPR012703">
    <property type="entry name" value="NH2EtPonate_pyrv_transaminase"/>
</dbReference>
<dbReference type="InterPro" id="IPR015424">
    <property type="entry name" value="PyrdxlP-dep_Trfase"/>
</dbReference>
<dbReference type="InterPro" id="IPR024169">
    <property type="entry name" value="SP_NH2Trfase/AEP_transaminase"/>
</dbReference>
<dbReference type="PANTHER" id="PTHR42778:SF1">
    <property type="entry name" value="2-AMINOETHYLPHOSPHONATE--PYRUVATE TRANSAMINASE"/>
    <property type="match status" value="1"/>
</dbReference>
<feature type="domain" description="Aminotransferase class V" evidence="10">
    <location>
        <begin position="37"/>
        <end position="331"/>
    </location>
</feature>
<dbReference type="OrthoDB" id="9766472at2"/>
<dbReference type="RefSeq" id="WP_132032568.1">
    <property type="nucleotide sequence ID" value="NZ_SMAI01000009.1"/>
</dbReference>
<dbReference type="SUPFAM" id="SSF53383">
    <property type="entry name" value="PLP-dependent transferases"/>
    <property type="match status" value="1"/>
</dbReference>
<dbReference type="NCBIfam" id="NF010006">
    <property type="entry name" value="PRK13479.1"/>
    <property type="match status" value="1"/>
</dbReference>
<keyword evidence="2 7" id="KW-0032">Aminotransferase</keyword>
<comment type="catalytic activity">
    <reaction evidence="6 7">
        <text>(2-aminoethyl)phosphonate + pyruvate = phosphonoacetaldehyde + L-alanine</text>
        <dbReference type="Rhea" id="RHEA:17021"/>
        <dbReference type="ChEBI" id="CHEBI:15361"/>
        <dbReference type="ChEBI" id="CHEBI:57418"/>
        <dbReference type="ChEBI" id="CHEBI:57972"/>
        <dbReference type="ChEBI" id="CHEBI:58383"/>
        <dbReference type="EC" id="2.6.1.37"/>
    </reaction>
</comment>
<name>A0A4R3LXQ4_9HYPH</name>
<accession>A0A4R3LXQ4</accession>
<dbReference type="NCBIfam" id="TIGR03301">
    <property type="entry name" value="PhnW-AepZ"/>
    <property type="match status" value="1"/>
</dbReference>
<dbReference type="Proteomes" id="UP000294664">
    <property type="component" value="Unassembled WGS sequence"/>
</dbReference>
<evidence type="ECO:0000256" key="5">
    <source>
        <dbReference type="ARBA" id="ARBA00023317"/>
    </source>
</evidence>
<keyword evidence="12" id="KW-1185">Reference proteome</keyword>